<sequence length="276" mass="30010">MKREIFQVRTYRDGAITAVDALSGRSFARHVHDEFGVGLVTGGAQRSWSGRGPVEAIKGNLVTVNPAELHDGAPVGPARAWSMLYFSQQLVGETVHDLEEGRRSLRELHAPVVENPRLTGLFMATRQAITHAGQGEAFEERLLSLFGCLFHVGPPPAVATAHRLAQVRARIDDEPAGSHPLADLAALAGLSRYQTLRGFARLTGFTPHAYLVQRRLDSARRLIREGTTLADAAAGAGFADQSHMNRVFVARHGFTPGVYAAAHRRRRAISFKSVPA</sequence>
<dbReference type="Pfam" id="PF02311">
    <property type="entry name" value="AraC_binding"/>
    <property type="match status" value="1"/>
</dbReference>
<dbReference type="InterPro" id="IPR009057">
    <property type="entry name" value="Homeodomain-like_sf"/>
</dbReference>
<evidence type="ECO:0000256" key="1">
    <source>
        <dbReference type="ARBA" id="ARBA00023015"/>
    </source>
</evidence>
<dbReference type="GO" id="GO:0043565">
    <property type="term" value="F:sequence-specific DNA binding"/>
    <property type="evidence" value="ECO:0007669"/>
    <property type="project" value="InterPro"/>
</dbReference>
<keyword evidence="2" id="KW-0238">DNA-binding</keyword>
<evidence type="ECO:0000313" key="6">
    <source>
        <dbReference type="EMBL" id="RSV08176.1"/>
    </source>
</evidence>
<reference evidence="7" key="2">
    <citation type="submission" date="2016-12" db="EMBL/GenBank/DDBJ databases">
        <title>Whole genome sequencing of Sphingomonas sp. ABOJV.</title>
        <authorList>
            <person name="Conlan S."/>
            <person name="Thomas P.J."/>
            <person name="Mullikin J."/>
            <person name="Palmore T.N."/>
            <person name="Frank K.M."/>
            <person name="Segre J.A."/>
        </authorList>
    </citation>
    <scope>NUCLEOTIDE SEQUENCE [LARGE SCALE GENOMIC DNA]</scope>
    <source>
        <strain evidence="7">ABOJV</strain>
    </source>
</reference>
<evidence type="ECO:0000313" key="8">
    <source>
        <dbReference type="Proteomes" id="UP000286681"/>
    </source>
</evidence>
<dbReference type="Proteomes" id="UP000185161">
    <property type="component" value="Chromosome"/>
</dbReference>
<accession>A0A1L6J7C2</accession>
<name>A0A1L6J7C2_9SPHN</name>
<evidence type="ECO:0000313" key="7">
    <source>
        <dbReference type="Proteomes" id="UP000185161"/>
    </source>
</evidence>
<dbReference type="GeneID" id="70362917"/>
<proteinExistence type="predicted"/>
<dbReference type="InterPro" id="IPR018060">
    <property type="entry name" value="HTH_AraC"/>
</dbReference>
<dbReference type="PROSITE" id="PS01124">
    <property type="entry name" value="HTH_ARAC_FAMILY_2"/>
    <property type="match status" value="1"/>
</dbReference>
<dbReference type="PANTHER" id="PTHR46796">
    <property type="entry name" value="HTH-TYPE TRANSCRIPTIONAL ACTIVATOR RHAS-RELATED"/>
    <property type="match status" value="1"/>
</dbReference>
<dbReference type="Pfam" id="PF12833">
    <property type="entry name" value="HTH_18"/>
    <property type="match status" value="1"/>
</dbReference>
<dbReference type="STRING" id="93064.BRX40_04490"/>
<dbReference type="InterPro" id="IPR003313">
    <property type="entry name" value="AraC-bd"/>
</dbReference>
<evidence type="ECO:0000256" key="3">
    <source>
        <dbReference type="ARBA" id="ARBA00023163"/>
    </source>
</evidence>
<dbReference type="Gene3D" id="1.10.10.60">
    <property type="entry name" value="Homeodomain-like"/>
    <property type="match status" value="1"/>
</dbReference>
<dbReference type="AlphaFoldDB" id="A0A1L6J7C2"/>
<dbReference type="EMBL" id="QQWO01000001">
    <property type="protein sequence ID" value="RSV08176.1"/>
    <property type="molecule type" value="Genomic_DNA"/>
</dbReference>
<reference evidence="5" key="1">
    <citation type="submission" date="2016-12" db="EMBL/GenBank/DDBJ databases">
        <title>Whole genome sequencing of Sphingomonas koreensis.</title>
        <authorList>
            <person name="Conlan S."/>
            <person name="Thomas P.J."/>
            <person name="Mullikin J."/>
            <person name="Palmore T.N."/>
            <person name="Frank K.M."/>
            <person name="Segre J.A."/>
        </authorList>
    </citation>
    <scope>NUCLEOTIDE SEQUENCE</scope>
    <source>
        <strain evidence="5">ABOJV</strain>
    </source>
</reference>
<dbReference type="Proteomes" id="UP000286681">
    <property type="component" value="Unassembled WGS sequence"/>
</dbReference>
<dbReference type="RefSeq" id="WP_075150796.1">
    <property type="nucleotide sequence ID" value="NZ_CP018820.1"/>
</dbReference>
<dbReference type="SMART" id="SM00342">
    <property type="entry name" value="HTH_ARAC"/>
    <property type="match status" value="1"/>
</dbReference>
<keyword evidence="7" id="KW-1185">Reference proteome</keyword>
<protein>
    <submittedName>
        <fullName evidence="6">AraC family transcriptional regulator</fullName>
    </submittedName>
</protein>
<dbReference type="GO" id="GO:0003700">
    <property type="term" value="F:DNA-binding transcription factor activity"/>
    <property type="evidence" value="ECO:0007669"/>
    <property type="project" value="InterPro"/>
</dbReference>
<keyword evidence="1" id="KW-0805">Transcription regulation</keyword>
<dbReference type="OrthoDB" id="110167at2"/>
<dbReference type="SUPFAM" id="SSF46689">
    <property type="entry name" value="Homeodomain-like"/>
    <property type="match status" value="2"/>
</dbReference>
<evidence type="ECO:0000313" key="5">
    <source>
        <dbReference type="EMBL" id="APR51788.1"/>
    </source>
</evidence>
<dbReference type="KEGG" id="skr:BRX40_04490"/>
<keyword evidence="3" id="KW-0804">Transcription</keyword>
<gene>
    <name evidence="5" type="ORF">BRX40_04490</name>
    <name evidence="6" type="ORF">CA257_01520</name>
</gene>
<feature type="domain" description="HTH araC/xylS-type" evidence="4">
    <location>
        <begin position="165"/>
        <end position="262"/>
    </location>
</feature>
<evidence type="ECO:0000259" key="4">
    <source>
        <dbReference type="PROSITE" id="PS01124"/>
    </source>
</evidence>
<dbReference type="InterPro" id="IPR037923">
    <property type="entry name" value="HTH-like"/>
</dbReference>
<evidence type="ECO:0000256" key="2">
    <source>
        <dbReference type="ARBA" id="ARBA00023125"/>
    </source>
</evidence>
<organism evidence="5 7">
    <name type="scientific">Sphingomonas koreensis</name>
    <dbReference type="NCBI Taxonomy" id="93064"/>
    <lineage>
        <taxon>Bacteria</taxon>
        <taxon>Pseudomonadati</taxon>
        <taxon>Pseudomonadota</taxon>
        <taxon>Alphaproteobacteria</taxon>
        <taxon>Sphingomonadales</taxon>
        <taxon>Sphingomonadaceae</taxon>
        <taxon>Sphingomonas</taxon>
    </lineage>
</organism>
<reference evidence="6 8" key="3">
    <citation type="submission" date="2018-07" db="EMBL/GenBank/DDBJ databases">
        <title>Genomic and Epidemiologic Investigation of an Indolent Hospital Outbreak.</title>
        <authorList>
            <person name="Johnson R.C."/>
            <person name="Deming C."/>
            <person name="Conlan S."/>
            <person name="Zellmer C.J."/>
            <person name="Michelin A.V."/>
            <person name="Lee-Lin S."/>
            <person name="Thomas P.J."/>
            <person name="Park M."/>
            <person name="Weingarten R.A."/>
            <person name="Less J."/>
            <person name="Dekker J.P."/>
            <person name="Frank K.M."/>
            <person name="Musser K.A."/>
            <person name="Mcquiston J.R."/>
            <person name="Henderson D.K."/>
            <person name="Lau A.F."/>
            <person name="Palmore T.N."/>
            <person name="Segre J.A."/>
        </authorList>
    </citation>
    <scope>NUCLEOTIDE SEQUENCE [LARGE SCALE GENOMIC DNA]</scope>
    <source>
        <strain evidence="6 8">SK-NIH.Env10_0317</strain>
    </source>
</reference>
<dbReference type="InterPro" id="IPR050204">
    <property type="entry name" value="AraC_XylS_family_regulators"/>
</dbReference>
<dbReference type="PANTHER" id="PTHR46796:SF2">
    <property type="entry name" value="TRANSCRIPTIONAL REGULATORY PROTEIN"/>
    <property type="match status" value="1"/>
</dbReference>
<dbReference type="EMBL" id="CP018820">
    <property type="protein sequence ID" value="APR51788.1"/>
    <property type="molecule type" value="Genomic_DNA"/>
</dbReference>
<dbReference type="SUPFAM" id="SSF51215">
    <property type="entry name" value="Regulatory protein AraC"/>
    <property type="match status" value="1"/>
</dbReference>